<dbReference type="RefSeq" id="WP_121374443.1">
    <property type="nucleotide sequence ID" value="NZ_RBLC01000001.1"/>
</dbReference>
<feature type="domain" description="Inner membrane protein YgaP-like transmembrane" evidence="3">
    <location>
        <begin position="14"/>
        <end position="72"/>
    </location>
</feature>
<evidence type="ECO:0000256" key="1">
    <source>
        <dbReference type="ARBA" id="ARBA00008918"/>
    </source>
</evidence>
<keyword evidence="5" id="KW-1185">Reference proteome</keyword>
<dbReference type="PANTHER" id="PTHR33824:SF7">
    <property type="entry name" value="POLYKETIDE CYCLASE_DEHYDRASE AND LIPID TRANSPORT SUPERFAMILY PROTEIN"/>
    <property type="match status" value="1"/>
</dbReference>
<evidence type="ECO:0000259" key="2">
    <source>
        <dbReference type="Pfam" id="PF03364"/>
    </source>
</evidence>
<accession>A0A495MI27</accession>
<name>A0A495MI27_9FLAO</name>
<reference evidence="4 5" key="1">
    <citation type="submission" date="2018-10" db="EMBL/GenBank/DDBJ databases">
        <title>Genomic Encyclopedia of Archaeal and Bacterial Type Strains, Phase II (KMG-II): from individual species to whole genera.</title>
        <authorList>
            <person name="Goeker M."/>
        </authorList>
    </citation>
    <scope>NUCLEOTIDE SEQUENCE [LARGE SCALE GENOMIC DNA]</scope>
    <source>
        <strain evidence="4 5">DSM 29537</strain>
    </source>
</reference>
<dbReference type="InterPro" id="IPR047137">
    <property type="entry name" value="ORF3"/>
</dbReference>
<dbReference type="PANTHER" id="PTHR33824">
    <property type="entry name" value="POLYKETIDE CYCLASE/DEHYDRASE AND LIPID TRANSPORT SUPERFAMILY PROTEIN"/>
    <property type="match status" value="1"/>
</dbReference>
<evidence type="ECO:0000313" key="4">
    <source>
        <dbReference type="EMBL" id="RKS24995.1"/>
    </source>
</evidence>
<dbReference type="Pfam" id="PF03364">
    <property type="entry name" value="Polyketide_cyc"/>
    <property type="match status" value="1"/>
</dbReference>
<dbReference type="InterPro" id="IPR023393">
    <property type="entry name" value="START-like_dom_sf"/>
</dbReference>
<dbReference type="InterPro" id="IPR021309">
    <property type="entry name" value="YgaP-like_TM"/>
</dbReference>
<protein>
    <submittedName>
        <fullName evidence="4">Putative membrane protein</fullName>
    </submittedName>
</protein>
<comment type="caution">
    <text evidence="4">The sequence shown here is derived from an EMBL/GenBank/DDBJ whole genome shotgun (WGS) entry which is preliminary data.</text>
</comment>
<dbReference type="AlphaFoldDB" id="A0A495MI27"/>
<evidence type="ECO:0000313" key="5">
    <source>
        <dbReference type="Proteomes" id="UP000277579"/>
    </source>
</evidence>
<dbReference type="OrthoDB" id="9797595at2"/>
<sequence>MKPQEILSRLSNLETNMGTTERVVSVLSGSVLLYDAITKKPKSMPGALLAGFMIFRGATGYCPGYDTLKTKAKVEKTPIINIKIQMTIDRPVSQVYPFWRDLENLPLFMEHLESVVLLDEETSEWKVKIPGNIGHLTWKAAIIKDEENREISWRSFSDSIIHNIGKVQFYDNGKSGTKMQVMISYQVPLGKIGETAAKVLNPIFENMIENDIKRFKDYIENQQPHDLLPISF</sequence>
<dbReference type="Gene3D" id="3.30.530.20">
    <property type="match status" value="1"/>
</dbReference>
<dbReference type="Proteomes" id="UP000277579">
    <property type="component" value="Unassembled WGS sequence"/>
</dbReference>
<dbReference type="Pfam" id="PF11127">
    <property type="entry name" value="YgaP-like_TM"/>
    <property type="match status" value="1"/>
</dbReference>
<proteinExistence type="inferred from homology"/>
<evidence type="ECO:0000259" key="3">
    <source>
        <dbReference type="Pfam" id="PF11127"/>
    </source>
</evidence>
<dbReference type="SUPFAM" id="SSF55961">
    <property type="entry name" value="Bet v1-like"/>
    <property type="match status" value="1"/>
</dbReference>
<comment type="similarity">
    <text evidence="1">Belongs to the ribosome association toxin RatA family.</text>
</comment>
<dbReference type="CDD" id="cd07817">
    <property type="entry name" value="SRPBCC_8"/>
    <property type="match status" value="1"/>
</dbReference>
<feature type="domain" description="Coenzyme Q-binding protein COQ10 START" evidence="2">
    <location>
        <begin position="88"/>
        <end position="210"/>
    </location>
</feature>
<organism evidence="4 5">
    <name type="scientific">Flavobacterium endophyticum</name>
    <dbReference type="NCBI Taxonomy" id="1540163"/>
    <lineage>
        <taxon>Bacteria</taxon>
        <taxon>Pseudomonadati</taxon>
        <taxon>Bacteroidota</taxon>
        <taxon>Flavobacteriia</taxon>
        <taxon>Flavobacteriales</taxon>
        <taxon>Flavobacteriaceae</taxon>
        <taxon>Flavobacterium</taxon>
    </lineage>
</organism>
<gene>
    <name evidence="4" type="ORF">CLV94_0017</name>
</gene>
<dbReference type="InterPro" id="IPR005031">
    <property type="entry name" value="COQ10_START"/>
</dbReference>
<dbReference type="EMBL" id="RBLC01000001">
    <property type="protein sequence ID" value="RKS24995.1"/>
    <property type="molecule type" value="Genomic_DNA"/>
</dbReference>